<protein>
    <submittedName>
        <fullName evidence="4">Coiled-coil domain-containing protein 7</fullName>
    </submittedName>
</protein>
<dbReference type="GeneID" id="110287755"/>
<feature type="compositionally biased region" description="Basic and acidic residues" evidence="2">
    <location>
        <begin position="229"/>
        <end position="282"/>
    </location>
</feature>
<dbReference type="PANTHER" id="PTHR22035:SF4">
    <property type="entry name" value="COILED-COIL DOMAIN-CONTAINING PROTEIN 7"/>
    <property type="match status" value="1"/>
</dbReference>
<dbReference type="PANTHER" id="PTHR22035">
    <property type="entry name" value="COILED-COIL DOMAIN-CONTAINING PROTEIN 7"/>
    <property type="match status" value="1"/>
</dbReference>
<evidence type="ECO:0000256" key="1">
    <source>
        <dbReference type="SAM" id="Coils"/>
    </source>
</evidence>
<dbReference type="RefSeq" id="XP_021009957.1">
    <property type="nucleotide sequence ID" value="XM_021154298.1"/>
</dbReference>
<name>A0A6P5P514_MUSCR</name>
<feature type="coiled-coil region" evidence="1">
    <location>
        <begin position="188"/>
        <end position="222"/>
    </location>
</feature>
<feature type="region of interest" description="Disordered" evidence="2">
    <location>
        <begin position="229"/>
        <end position="350"/>
    </location>
</feature>
<dbReference type="Proteomes" id="UP000515126">
    <property type="component" value="Unplaced"/>
</dbReference>
<reference evidence="4" key="1">
    <citation type="submission" date="2025-08" db="UniProtKB">
        <authorList>
            <consortium name="RefSeq"/>
        </authorList>
    </citation>
    <scope>IDENTIFICATION</scope>
</reference>
<dbReference type="InterPro" id="IPR029272">
    <property type="entry name" value="CCDC7"/>
</dbReference>
<dbReference type="CTD" id="79741"/>
<sequence length="350" mass="40445">LVTNLEDTYGVCYDDGEKAAEKSEAEGLSVGDDVSSFLLCCSQFAAQLEEAVKEEYNILESLFKWFQQQVNQIEEISKDNLQKDRPSDVKFVKKSITQIARLMHKIEHIRGRLKERNLSTQSKKTDKEIPPELIKSYGLVEKQIEEFITSHSALESQTETESQPGTPSSMANRVTMMMKIFENQTAMLQKALNDQHTIESKYKQMETNYENLILKKNLLEGEIQRLRDPERVKSATKEERTKKSGKSEKKKDKDSERNISPNREFKSFEELHQIQETERNKTQLDNALPQKTEIFKEERTKTKLGQSQKKSKVKIEDSKDSLPKKSDTQLGEQRKDQISSDQSKRSVGKR</sequence>
<organism evidence="3 4">
    <name type="scientific">Mus caroli</name>
    <name type="common">Ryukyu mouse</name>
    <name type="synonym">Ricefield mouse</name>
    <dbReference type="NCBI Taxonomy" id="10089"/>
    <lineage>
        <taxon>Eukaryota</taxon>
        <taxon>Metazoa</taxon>
        <taxon>Chordata</taxon>
        <taxon>Craniata</taxon>
        <taxon>Vertebrata</taxon>
        <taxon>Euteleostomi</taxon>
        <taxon>Mammalia</taxon>
        <taxon>Eutheria</taxon>
        <taxon>Euarchontoglires</taxon>
        <taxon>Glires</taxon>
        <taxon>Rodentia</taxon>
        <taxon>Myomorpha</taxon>
        <taxon>Muroidea</taxon>
        <taxon>Muridae</taxon>
        <taxon>Murinae</taxon>
        <taxon>Mus</taxon>
        <taxon>Mus</taxon>
    </lineage>
</organism>
<keyword evidence="3" id="KW-1185">Reference proteome</keyword>
<gene>
    <name evidence="4" type="primary">Ccdc7</name>
</gene>
<evidence type="ECO:0000313" key="4">
    <source>
        <dbReference type="RefSeq" id="XP_021009957.1"/>
    </source>
</evidence>
<feature type="compositionally biased region" description="Basic and acidic residues" evidence="2">
    <location>
        <begin position="313"/>
        <end position="344"/>
    </location>
</feature>
<feature type="region of interest" description="Disordered" evidence="2">
    <location>
        <begin position="150"/>
        <end position="170"/>
    </location>
</feature>
<dbReference type="KEGG" id="mcal:110287755"/>
<feature type="non-terminal residue" evidence="4">
    <location>
        <position position="1"/>
    </location>
</feature>
<accession>A0A6P5P514</accession>
<keyword evidence="1" id="KW-0175">Coiled coil</keyword>
<proteinExistence type="predicted"/>
<dbReference type="Pfam" id="PF15368">
    <property type="entry name" value="BioT2"/>
    <property type="match status" value="1"/>
</dbReference>
<evidence type="ECO:0000313" key="3">
    <source>
        <dbReference type="Proteomes" id="UP000515126"/>
    </source>
</evidence>
<evidence type="ECO:0000256" key="2">
    <source>
        <dbReference type="SAM" id="MobiDB-lite"/>
    </source>
</evidence>
<dbReference type="AlphaFoldDB" id="A0A6P5P514"/>